<keyword evidence="2" id="KW-1185">Reference proteome</keyword>
<sequence>MHHRQDLTLRLSDAVKLVAAQFSRDEARTTAYFRVGLLQAPAAAKATVKPPA</sequence>
<gene>
    <name evidence="1" type="ORF">Q5H92_21690</name>
</gene>
<dbReference type="RefSeq" id="WP_305013654.1">
    <property type="nucleotide sequence ID" value="NZ_JAUQSX010000013.1"/>
</dbReference>
<evidence type="ECO:0000313" key="1">
    <source>
        <dbReference type="EMBL" id="MDO7848992.1"/>
    </source>
</evidence>
<accession>A0ABT9AJR9</accession>
<name>A0ABT9AJR9_9BACT</name>
<organism evidence="1 2">
    <name type="scientific">Hymenobacter mellowenesis</name>
    <dbReference type="NCBI Taxonomy" id="3063995"/>
    <lineage>
        <taxon>Bacteria</taxon>
        <taxon>Pseudomonadati</taxon>
        <taxon>Bacteroidota</taxon>
        <taxon>Cytophagia</taxon>
        <taxon>Cytophagales</taxon>
        <taxon>Hymenobacteraceae</taxon>
        <taxon>Hymenobacter</taxon>
    </lineage>
</organism>
<protein>
    <submittedName>
        <fullName evidence="1">Uncharacterized protein</fullName>
    </submittedName>
</protein>
<comment type="caution">
    <text evidence="1">The sequence shown here is derived from an EMBL/GenBank/DDBJ whole genome shotgun (WGS) entry which is preliminary data.</text>
</comment>
<reference evidence="1" key="1">
    <citation type="submission" date="2023-07" db="EMBL/GenBank/DDBJ databases">
        <authorList>
            <person name="Kim M.K."/>
        </authorList>
    </citation>
    <scope>NUCLEOTIDE SEQUENCE</scope>
    <source>
        <strain evidence="1">M29</strain>
    </source>
</reference>
<evidence type="ECO:0000313" key="2">
    <source>
        <dbReference type="Proteomes" id="UP001167796"/>
    </source>
</evidence>
<proteinExistence type="predicted"/>
<dbReference type="Proteomes" id="UP001167796">
    <property type="component" value="Unassembled WGS sequence"/>
</dbReference>
<dbReference type="EMBL" id="JAUQSX010000013">
    <property type="protein sequence ID" value="MDO7848992.1"/>
    <property type="molecule type" value="Genomic_DNA"/>
</dbReference>